<dbReference type="Proteomes" id="UP001328107">
    <property type="component" value="Unassembled WGS sequence"/>
</dbReference>
<comment type="caution">
    <text evidence="1">The sequence shown here is derived from an EMBL/GenBank/DDBJ whole genome shotgun (WGS) entry which is preliminary data.</text>
</comment>
<organism evidence="1 2">
    <name type="scientific">Pristionchus mayeri</name>
    <dbReference type="NCBI Taxonomy" id="1317129"/>
    <lineage>
        <taxon>Eukaryota</taxon>
        <taxon>Metazoa</taxon>
        <taxon>Ecdysozoa</taxon>
        <taxon>Nematoda</taxon>
        <taxon>Chromadorea</taxon>
        <taxon>Rhabditida</taxon>
        <taxon>Rhabditina</taxon>
        <taxon>Diplogasteromorpha</taxon>
        <taxon>Diplogasteroidea</taxon>
        <taxon>Neodiplogasteridae</taxon>
        <taxon>Pristionchus</taxon>
    </lineage>
</organism>
<accession>A0AAN5DHN0</accession>
<evidence type="ECO:0000313" key="1">
    <source>
        <dbReference type="EMBL" id="GMR62064.1"/>
    </source>
</evidence>
<evidence type="ECO:0000313" key="2">
    <source>
        <dbReference type="Proteomes" id="UP001328107"/>
    </source>
</evidence>
<gene>
    <name evidence="1" type="ORF">PMAYCL1PPCAC_32259</name>
</gene>
<dbReference type="AlphaFoldDB" id="A0AAN5DHN0"/>
<name>A0AAN5DHN0_9BILA</name>
<dbReference type="EMBL" id="BTRK01000006">
    <property type="protein sequence ID" value="GMR62064.1"/>
    <property type="molecule type" value="Genomic_DNA"/>
</dbReference>
<reference evidence="2" key="1">
    <citation type="submission" date="2022-10" db="EMBL/GenBank/DDBJ databases">
        <title>Genome assembly of Pristionchus species.</title>
        <authorList>
            <person name="Yoshida K."/>
            <person name="Sommer R.J."/>
        </authorList>
    </citation>
    <scope>NUCLEOTIDE SEQUENCE [LARGE SCALE GENOMIC DNA]</scope>
    <source>
        <strain evidence="2">RS5460</strain>
    </source>
</reference>
<proteinExistence type="predicted"/>
<feature type="non-terminal residue" evidence="1">
    <location>
        <position position="1"/>
    </location>
</feature>
<protein>
    <submittedName>
        <fullName evidence="1">Uncharacterized protein</fullName>
    </submittedName>
</protein>
<keyword evidence="2" id="KW-1185">Reference proteome</keyword>
<sequence>GNDWKIRRGLILVRRVPLDEECMSVVLEMANGEASNLYNITSSRRVCECDRLRDLGDCVREAHLLEVDDVIVSMIEPIEGVFVDEIEWNDLLVSTSDHTVCDYSILAVATRPQKPIAVVEVDAELLFLLHFISVASAQPAESRLLGILSID</sequence>